<protein>
    <recommendedName>
        <fullName evidence="3">Halobacterial output domain-containing protein</fullName>
    </recommendedName>
</protein>
<sequence>MPRAQLSISLPSDVWIRDLSTSYDATTFEVVTALAGEDAGIALLRIESTDLLDILADVRGQPDVVDVDLLWKRERTALVQVETTSPSSKSALRKPTDC</sequence>
<evidence type="ECO:0000313" key="1">
    <source>
        <dbReference type="EMBL" id="MFC7139881.1"/>
    </source>
</evidence>
<evidence type="ECO:0000313" key="2">
    <source>
        <dbReference type="Proteomes" id="UP001596432"/>
    </source>
</evidence>
<dbReference type="AlphaFoldDB" id="A0ABD5Y0X2"/>
<dbReference type="Proteomes" id="UP001596432">
    <property type="component" value="Unassembled WGS sequence"/>
</dbReference>
<dbReference type="GeneID" id="78820146"/>
<dbReference type="RefSeq" id="WP_274325448.1">
    <property type="nucleotide sequence ID" value="NZ_CP118158.1"/>
</dbReference>
<organism evidence="1 2">
    <name type="scientific">Halosimplex aquaticum</name>
    <dbReference type="NCBI Taxonomy" id="3026162"/>
    <lineage>
        <taxon>Archaea</taxon>
        <taxon>Methanobacteriati</taxon>
        <taxon>Methanobacteriota</taxon>
        <taxon>Stenosarchaea group</taxon>
        <taxon>Halobacteria</taxon>
        <taxon>Halobacteriales</taxon>
        <taxon>Haloarculaceae</taxon>
        <taxon>Halosimplex</taxon>
    </lineage>
</organism>
<accession>A0ABD5Y0X2</accession>
<name>A0ABD5Y0X2_9EURY</name>
<evidence type="ECO:0008006" key="3">
    <source>
        <dbReference type="Google" id="ProtNLM"/>
    </source>
</evidence>
<proteinExistence type="predicted"/>
<gene>
    <name evidence="1" type="ORF">ACFQMA_08525</name>
</gene>
<comment type="caution">
    <text evidence="1">The sequence shown here is derived from an EMBL/GenBank/DDBJ whole genome shotgun (WGS) entry which is preliminary data.</text>
</comment>
<dbReference type="EMBL" id="JBHTAS010000001">
    <property type="protein sequence ID" value="MFC7139881.1"/>
    <property type="molecule type" value="Genomic_DNA"/>
</dbReference>
<reference evidence="1 2" key="1">
    <citation type="journal article" date="2019" name="Int. J. Syst. Evol. Microbiol.">
        <title>The Global Catalogue of Microorganisms (GCM) 10K type strain sequencing project: providing services to taxonomists for standard genome sequencing and annotation.</title>
        <authorList>
            <consortium name="The Broad Institute Genomics Platform"/>
            <consortium name="The Broad Institute Genome Sequencing Center for Infectious Disease"/>
            <person name="Wu L."/>
            <person name="Ma J."/>
        </authorList>
    </citation>
    <scope>NUCLEOTIDE SEQUENCE [LARGE SCALE GENOMIC DNA]</scope>
    <source>
        <strain evidence="1 2">XZYJT29</strain>
    </source>
</reference>
<keyword evidence="2" id="KW-1185">Reference proteome</keyword>